<name>A0A0K2YA15_HELHE</name>
<sequence>MVRHHPPLAFLTLGYGLGPLTKWRLSARPTLLEMGLKCKPSKIEQLYIF</sequence>
<gene>
    <name evidence="1" type="ORF">HHE01_03450</name>
</gene>
<accession>A0A0K2YA15</accession>
<keyword evidence="2" id="KW-1185">Reference proteome</keyword>
<evidence type="ECO:0000313" key="1">
    <source>
        <dbReference type="EMBL" id="CRI34544.1"/>
    </source>
</evidence>
<dbReference type="Proteomes" id="UP000046090">
    <property type="component" value="Unassembled WGS sequence"/>
</dbReference>
<reference evidence="2" key="1">
    <citation type="submission" date="2014-12" db="EMBL/GenBank/DDBJ databases">
        <authorList>
            <person name="Smet A."/>
        </authorList>
    </citation>
    <scope>NUCLEOTIDE SEQUENCE [LARGE SCALE GENOMIC DNA]</scope>
</reference>
<proteinExistence type="predicted"/>
<protein>
    <submittedName>
        <fullName evidence="1">Uncharacterized protein</fullName>
    </submittedName>
</protein>
<organism evidence="1 2">
    <name type="scientific">Helicobacter heilmannii</name>
    <dbReference type="NCBI Taxonomy" id="35817"/>
    <lineage>
        <taxon>Bacteria</taxon>
        <taxon>Pseudomonadati</taxon>
        <taxon>Campylobacterota</taxon>
        <taxon>Epsilonproteobacteria</taxon>
        <taxon>Campylobacterales</taxon>
        <taxon>Helicobacteraceae</taxon>
        <taxon>Helicobacter</taxon>
    </lineage>
</organism>
<evidence type="ECO:0000313" key="2">
    <source>
        <dbReference type="Proteomes" id="UP000046090"/>
    </source>
</evidence>
<dbReference type="EMBL" id="CDMK01000002">
    <property type="protein sequence ID" value="CRI34544.1"/>
    <property type="molecule type" value="Genomic_DNA"/>
</dbReference>
<dbReference type="AlphaFoldDB" id="A0A0K2YA15"/>